<evidence type="ECO:0000259" key="1">
    <source>
        <dbReference type="PROSITE" id="PS50097"/>
    </source>
</evidence>
<dbReference type="SMART" id="SM00584">
    <property type="entry name" value="TLDc"/>
    <property type="match status" value="1"/>
</dbReference>
<gene>
    <name evidence="3" type="ORF">PLOB_00022090</name>
</gene>
<feature type="domain" description="TLDc" evidence="2">
    <location>
        <begin position="98"/>
        <end position="275"/>
    </location>
</feature>
<keyword evidence="4" id="KW-1185">Reference proteome</keyword>
<dbReference type="EMBL" id="CALNXK010000026">
    <property type="protein sequence ID" value="CAH3113424.1"/>
    <property type="molecule type" value="Genomic_DNA"/>
</dbReference>
<evidence type="ECO:0008006" key="5">
    <source>
        <dbReference type="Google" id="ProtNLM"/>
    </source>
</evidence>
<dbReference type="PANTHER" id="PTHR14499">
    <property type="entry name" value="POTASSIUM CHANNEL TETRAMERIZATION DOMAIN-CONTAINING"/>
    <property type="match status" value="1"/>
</dbReference>
<feature type="domain" description="BTB" evidence="1">
    <location>
        <begin position="1"/>
        <end position="44"/>
    </location>
</feature>
<dbReference type="Gene3D" id="3.30.710.10">
    <property type="entry name" value="Potassium Channel Kv1.1, Chain A"/>
    <property type="match status" value="1"/>
</dbReference>
<dbReference type="Pfam" id="PF07534">
    <property type="entry name" value="TLD"/>
    <property type="match status" value="1"/>
</dbReference>
<protein>
    <recommendedName>
        <fullName evidence="5">TLDc domain-containing protein</fullName>
    </recommendedName>
</protein>
<reference evidence="3 4" key="1">
    <citation type="submission" date="2022-05" db="EMBL/GenBank/DDBJ databases">
        <authorList>
            <consortium name="Genoscope - CEA"/>
            <person name="William W."/>
        </authorList>
    </citation>
    <scope>NUCLEOTIDE SEQUENCE [LARGE SCALE GENOMIC DNA]</scope>
</reference>
<dbReference type="InterPro" id="IPR006571">
    <property type="entry name" value="TLDc_dom"/>
</dbReference>
<dbReference type="InterPro" id="IPR011333">
    <property type="entry name" value="SKP1/BTB/POZ_sf"/>
</dbReference>
<evidence type="ECO:0000259" key="2">
    <source>
        <dbReference type="PROSITE" id="PS51886"/>
    </source>
</evidence>
<organism evidence="3 4">
    <name type="scientific">Porites lobata</name>
    <dbReference type="NCBI Taxonomy" id="104759"/>
    <lineage>
        <taxon>Eukaryota</taxon>
        <taxon>Metazoa</taxon>
        <taxon>Cnidaria</taxon>
        <taxon>Anthozoa</taxon>
        <taxon>Hexacorallia</taxon>
        <taxon>Scleractinia</taxon>
        <taxon>Fungiina</taxon>
        <taxon>Poritidae</taxon>
        <taxon>Porites</taxon>
    </lineage>
</organism>
<evidence type="ECO:0000313" key="3">
    <source>
        <dbReference type="EMBL" id="CAH3113424.1"/>
    </source>
</evidence>
<dbReference type="PANTHER" id="PTHR14499:SF136">
    <property type="entry name" value="GH08630P"/>
    <property type="match status" value="1"/>
</dbReference>
<dbReference type="Proteomes" id="UP001159405">
    <property type="component" value="Unassembled WGS sequence"/>
</dbReference>
<dbReference type="PROSITE" id="PS50097">
    <property type="entry name" value="BTB"/>
    <property type="match status" value="1"/>
</dbReference>
<sequence>MFSGRFSLKRSEDGAIQTIEIDRDGKHFRHILNYLRDGKLSLPEEATCTDLEEIETEATYYQIQGIIDELSKPRSAQSQKSSIQGATALATRLFSDSKILTRELDMILSGMLLYKTGDWRLLYRASRDGFEAESFHLKCDYKGPTVTVVKSGNFIFGGFTEAAWRSPRVRMEVIESKQAFLFSLVNPFGTEPVRIPTDEKESGCVIACKKSLGPSFGQDYWSEKYLHISNNAQSSRSSYSRLREKFSCPGEKQGDLFFTGTKDFTVDDYEVFEFY</sequence>
<proteinExistence type="predicted"/>
<name>A0ABN8NL20_9CNID</name>
<dbReference type="InterPro" id="IPR003131">
    <property type="entry name" value="T1-type_BTB"/>
</dbReference>
<dbReference type="Pfam" id="PF02214">
    <property type="entry name" value="BTB_2"/>
    <property type="match status" value="1"/>
</dbReference>
<evidence type="ECO:0000313" key="4">
    <source>
        <dbReference type="Proteomes" id="UP001159405"/>
    </source>
</evidence>
<dbReference type="InterPro" id="IPR000210">
    <property type="entry name" value="BTB/POZ_dom"/>
</dbReference>
<dbReference type="PROSITE" id="PS51886">
    <property type="entry name" value="TLDC"/>
    <property type="match status" value="1"/>
</dbReference>
<dbReference type="SUPFAM" id="SSF54695">
    <property type="entry name" value="POZ domain"/>
    <property type="match status" value="1"/>
</dbReference>
<accession>A0ABN8NL20</accession>
<comment type="caution">
    <text evidence="3">The sequence shown here is derived from an EMBL/GenBank/DDBJ whole genome shotgun (WGS) entry which is preliminary data.</text>
</comment>